<comment type="caution">
    <text evidence="2">The sequence shown here is derived from an EMBL/GenBank/DDBJ whole genome shotgun (WGS) entry which is preliminary data.</text>
</comment>
<sequence>MSQTSSPPAGQTETTRGTPASSATPTTTTTSNGAGTKRKRLPACDCCKMRRLKKKAAPRSGKRIEEAKATFGAADPDAPDFMGASNTPWLPLPNPSHLSNGMVAPSMSPTDSEQRMIGRELDAALVAHLLDLYQALPQSWLPIGTRGQLQQQFEAAGRRLDALNPQTEAAKVLARVTVALTARLSSHSALFSPGGPIPPYDSLTTSYLDTYPDLREFGQRREQICEQLRRDAVELAWARGTLVHTCEDSMASCYLLEMLEGRNDPVAGKPYGSAFVSHLQTILNGQDRPDAQMKVVNMSLGWSALIMREALFAANAGRTSHFTATDDLLLCGEVPRSIEDSLLDSVDDVDVRDSVRLFFAPMRPYTYHCARLARECGEKISGTAARRQPCSEQFITKYLTQLDHLLHLFALLEARIAFVLSPAATSAHSLPAPFETERQFIMRACLHTLGLAWSSLSLPVYLELKRRISELRNPPHLNSADQQPHLQADRQRTLERLDLLFRQVGQTTLKAARLVAQCVHEAPSLAFLTQLQSENLDKWVEILRSARTVEEGGEGITRAERESDLRWILAGLKTMGWSWTDGAPVIKTIEYALQDLSRRNSTQFGPNSPSTFAMGGSGSFTPNPSSSYHHEPAFLAQSHAMRNSGHPFPPSSSASSAAPPPAPIPSFAAAATGGTNTAVPLHQSPFGQLQSGQTAAELASIFSALTGASAPSTSAAPPPPHMQSAPPTSSSQPTQAQAQAQPHFHAPPHAPPHSQQPAQNPPPPPPNALPDLSTLVSLYQTGAHDPVLSSLGGTDVSILASQYFGGTLDFPSLVGATPSSFNASLPPRPPSVPPPSAHMDGNGSANGNGNGNNVLAGTTSEFDLAKFLADPPFGFSPDEVKTSVTSPAQ</sequence>
<feature type="region of interest" description="Disordered" evidence="1">
    <location>
        <begin position="599"/>
        <end position="671"/>
    </location>
</feature>
<feature type="compositionally biased region" description="Low complexity" evidence="1">
    <location>
        <begin position="722"/>
        <end position="744"/>
    </location>
</feature>
<dbReference type="Proteomes" id="UP000777482">
    <property type="component" value="Unassembled WGS sequence"/>
</dbReference>
<protein>
    <submittedName>
        <fullName evidence="2">Uncharacterized protein</fullName>
    </submittedName>
</protein>
<feature type="compositionally biased region" description="Polar residues" evidence="1">
    <location>
        <begin position="599"/>
        <end position="611"/>
    </location>
</feature>
<proteinExistence type="predicted"/>
<feature type="region of interest" description="Disordered" evidence="1">
    <location>
        <begin position="708"/>
        <end position="772"/>
    </location>
</feature>
<gene>
    <name evidence="2" type="ORF">C6P46_001378</name>
</gene>
<feature type="region of interest" description="Disordered" evidence="1">
    <location>
        <begin position="821"/>
        <end position="856"/>
    </location>
</feature>
<keyword evidence="3" id="KW-1185">Reference proteome</keyword>
<reference evidence="2 3" key="1">
    <citation type="submission" date="2020-11" db="EMBL/GenBank/DDBJ databases">
        <title>Kefir isolates.</title>
        <authorList>
            <person name="Marcisauskas S."/>
            <person name="Kim Y."/>
            <person name="Blasche S."/>
        </authorList>
    </citation>
    <scope>NUCLEOTIDE SEQUENCE [LARGE SCALE GENOMIC DNA]</scope>
    <source>
        <strain evidence="2 3">KR</strain>
    </source>
</reference>
<evidence type="ECO:0000313" key="2">
    <source>
        <dbReference type="EMBL" id="KAG0654821.1"/>
    </source>
</evidence>
<dbReference type="OrthoDB" id="2526537at2759"/>
<feature type="compositionally biased region" description="Low complexity" evidence="1">
    <location>
        <begin position="14"/>
        <end position="35"/>
    </location>
</feature>
<accession>A0A9P7B2F8</accession>
<evidence type="ECO:0000256" key="1">
    <source>
        <dbReference type="SAM" id="MobiDB-lite"/>
    </source>
</evidence>
<feature type="compositionally biased region" description="Polar residues" evidence="1">
    <location>
        <begin position="1"/>
        <end position="13"/>
    </location>
</feature>
<feature type="region of interest" description="Disordered" evidence="1">
    <location>
        <begin position="1"/>
        <end position="39"/>
    </location>
</feature>
<feature type="compositionally biased region" description="Pro residues" evidence="1">
    <location>
        <begin position="759"/>
        <end position="768"/>
    </location>
</feature>
<dbReference type="PANTHER" id="PTHR24216">
    <property type="entry name" value="PAXILLIN-RELATED"/>
    <property type="match status" value="1"/>
</dbReference>
<organism evidence="2 3">
    <name type="scientific">Rhodotorula mucilaginosa</name>
    <name type="common">Yeast</name>
    <name type="synonym">Rhodotorula rubra</name>
    <dbReference type="NCBI Taxonomy" id="5537"/>
    <lineage>
        <taxon>Eukaryota</taxon>
        <taxon>Fungi</taxon>
        <taxon>Dikarya</taxon>
        <taxon>Basidiomycota</taxon>
        <taxon>Pucciniomycotina</taxon>
        <taxon>Microbotryomycetes</taxon>
        <taxon>Sporidiobolales</taxon>
        <taxon>Sporidiobolaceae</taxon>
        <taxon>Rhodotorula</taxon>
    </lineage>
</organism>
<evidence type="ECO:0000313" key="3">
    <source>
        <dbReference type="Proteomes" id="UP000777482"/>
    </source>
</evidence>
<feature type="compositionally biased region" description="Pro residues" evidence="1">
    <location>
        <begin position="826"/>
        <end position="836"/>
    </location>
</feature>
<dbReference type="EMBL" id="PUHQ01000137">
    <property type="protein sequence ID" value="KAG0654821.1"/>
    <property type="molecule type" value="Genomic_DNA"/>
</dbReference>
<name>A0A9P7B2F8_RHOMI</name>
<dbReference type="AlphaFoldDB" id="A0A9P7B2F8"/>
<dbReference type="PANTHER" id="PTHR24216:SF65">
    <property type="entry name" value="PAXILLIN-LIKE PROTEIN 1"/>
    <property type="match status" value="1"/>
</dbReference>